<sequence>MIRGLALFPFLFFLLVGCGANQGSLDENQEKNRYMNVENTTIKEVNDRKESEEISKHIANLAAKVPNVRNATAVVIGKYAIVGIDVDKDLDRSKVGTIKYSVAEALKDDPYGARAVVVADADLNARLMEIGEDIKNGRPLQGILNELADITGRLMPEIPGDIQDTNPENLPENQKNDLNQKDKNMLDKQQDDQSNFEKNQ</sequence>
<dbReference type="NCBIfam" id="TIGR02898">
    <property type="entry name" value="spore_YhcN_YlaJ"/>
    <property type="match status" value="1"/>
</dbReference>
<organism evidence="3 4">
    <name type="scientific">Fervidibacillus halotolerans</name>
    <dbReference type="NCBI Taxonomy" id="2980027"/>
    <lineage>
        <taxon>Bacteria</taxon>
        <taxon>Bacillati</taxon>
        <taxon>Bacillota</taxon>
        <taxon>Bacilli</taxon>
        <taxon>Bacillales</taxon>
        <taxon>Bacillaceae</taxon>
        <taxon>Fervidibacillus</taxon>
    </lineage>
</organism>
<keyword evidence="3" id="KW-0449">Lipoprotein</keyword>
<dbReference type="Proteomes" id="UP001164726">
    <property type="component" value="Chromosome"/>
</dbReference>
<feature type="region of interest" description="Disordered" evidence="1">
    <location>
        <begin position="156"/>
        <end position="200"/>
    </location>
</feature>
<accession>A0A9E8M1N2</accession>
<keyword evidence="2" id="KW-0732">Signal</keyword>
<name>A0A9E8M1N2_9BACI</name>
<dbReference type="RefSeq" id="WP_275421402.1">
    <property type="nucleotide sequence ID" value="NZ_CP106877.1"/>
</dbReference>
<dbReference type="InterPro" id="IPR014247">
    <property type="entry name" value="Spore_lipoprot_YhcN/YlaJ"/>
</dbReference>
<evidence type="ECO:0000256" key="1">
    <source>
        <dbReference type="SAM" id="MobiDB-lite"/>
    </source>
</evidence>
<evidence type="ECO:0000256" key="2">
    <source>
        <dbReference type="SAM" id="SignalP"/>
    </source>
</evidence>
<dbReference type="GO" id="GO:0030435">
    <property type="term" value="P:sporulation resulting in formation of a cellular spore"/>
    <property type="evidence" value="ECO:0007669"/>
    <property type="project" value="InterPro"/>
</dbReference>
<gene>
    <name evidence="3" type="ORF">OE105_03760</name>
</gene>
<dbReference type="AlphaFoldDB" id="A0A9E8M1N2"/>
<feature type="compositionally biased region" description="Basic and acidic residues" evidence="1">
    <location>
        <begin position="174"/>
        <end position="191"/>
    </location>
</feature>
<feature type="chain" id="PRO_5038521440" evidence="2">
    <location>
        <begin position="21"/>
        <end position="200"/>
    </location>
</feature>
<dbReference type="PROSITE" id="PS51257">
    <property type="entry name" value="PROKAR_LIPOPROTEIN"/>
    <property type="match status" value="1"/>
</dbReference>
<evidence type="ECO:0000313" key="3">
    <source>
        <dbReference type="EMBL" id="WAA13250.1"/>
    </source>
</evidence>
<dbReference type="EMBL" id="CP106877">
    <property type="protein sequence ID" value="WAA13250.1"/>
    <property type="molecule type" value="Genomic_DNA"/>
</dbReference>
<keyword evidence="4" id="KW-1185">Reference proteome</keyword>
<dbReference type="Pfam" id="PF09580">
    <property type="entry name" value="Spore_YhcN_YlaJ"/>
    <property type="match status" value="1"/>
</dbReference>
<protein>
    <submittedName>
        <fullName evidence="3">YhcN/YlaJ family sporulation lipoprotein</fullName>
    </submittedName>
</protein>
<feature type="signal peptide" evidence="2">
    <location>
        <begin position="1"/>
        <end position="20"/>
    </location>
</feature>
<reference evidence="3" key="1">
    <citation type="submission" date="2022-09" db="EMBL/GenBank/DDBJ databases">
        <title>Complete Genomes of Fervidibacillus albus and Fervidibacillus halotolerans isolated from tidal flat sediments.</title>
        <authorList>
            <person name="Kwon K.K."/>
            <person name="Yang S.-H."/>
            <person name="Park M.J."/>
            <person name="Oh H.-M."/>
        </authorList>
    </citation>
    <scope>NUCLEOTIDE SEQUENCE</scope>
    <source>
        <strain evidence="3">MEBiC13594</strain>
    </source>
</reference>
<evidence type="ECO:0000313" key="4">
    <source>
        <dbReference type="Proteomes" id="UP001164726"/>
    </source>
</evidence>
<feature type="compositionally biased region" description="Polar residues" evidence="1">
    <location>
        <begin position="163"/>
        <end position="172"/>
    </location>
</feature>
<proteinExistence type="predicted"/>
<dbReference type="InterPro" id="IPR019076">
    <property type="entry name" value="Spore_lipoprot_YhcN/YlaJ-like"/>
</dbReference>
<dbReference type="KEGG" id="fhl:OE105_03760"/>